<evidence type="ECO:0000259" key="1">
    <source>
        <dbReference type="Pfam" id="PF14649"/>
    </source>
</evidence>
<dbReference type="GO" id="GO:0005737">
    <property type="term" value="C:cytoplasm"/>
    <property type="evidence" value="ECO:0007669"/>
    <property type="project" value="TreeGrafter"/>
</dbReference>
<dbReference type="InterPro" id="IPR028103">
    <property type="entry name" value="Spatacsin"/>
</dbReference>
<keyword evidence="3" id="KW-1185">Reference proteome</keyword>
<dbReference type="PANTHER" id="PTHR13650">
    <property type="entry name" value="SPATACSIN"/>
    <property type="match status" value="1"/>
</dbReference>
<dbReference type="OrthoDB" id="25697at2759"/>
<accession>A0A0A1UBK6</accession>
<dbReference type="KEGG" id="eiv:EIN_267930"/>
<name>A0A0A1UBK6_ENTIV</name>
<dbReference type="OMA" id="WFDILER"/>
<dbReference type="VEuPathDB" id="AmoebaDB:EIN_267930"/>
<gene>
    <name evidence="2" type="ORF">EIN_267930</name>
</gene>
<evidence type="ECO:0000313" key="3">
    <source>
        <dbReference type="Proteomes" id="UP000014680"/>
    </source>
</evidence>
<reference evidence="2 3" key="1">
    <citation type="submission" date="2012-10" db="EMBL/GenBank/DDBJ databases">
        <authorList>
            <person name="Zafar N."/>
            <person name="Inman J."/>
            <person name="Hall N."/>
            <person name="Lorenzi H."/>
            <person name="Caler E."/>
        </authorList>
    </citation>
    <scope>NUCLEOTIDE SEQUENCE [LARGE SCALE GENOMIC DNA]</scope>
    <source>
        <strain evidence="2 3">IP1</strain>
    </source>
</reference>
<feature type="domain" description="Spatacsin C-terminal" evidence="1">
    <location>
        <begin position="2573"/>
        <end position="2752"/>
    </location>
</feature>
<dbReference type="EMBL" id="KB206479">
    <property type="protein sequence ID" value="ELP91057.1"/>
    <property type="molecule type" value="Genomic_DNA"/>
</dbReference>
<evidence type="ECO:0000313" key="2">
    <source>
        <dbReference type="EMBL" id="ELP91057.1"/>
    </source>
</evidence>
<dbReference type="InterPro" id="IPR016024">
    <property type="entry name" value="ARM-type_fold"/>
</dbReference>
<sequence length="2824" mass="325233">MSALSPTPKQILLDAITRLQYSSTPEQVLSYETLLHSSWIIPTILSLFSDPLAPQLHLQLSILLKRVVVMRYNDLDSQNQLLIIDSIFPLICASRDFSMRNQFGEVVKFIYTKDFYPQNVQWLFENISSQTEGVIQCFAFVFRANRNVLVKPENVMYNIFLSLSNVFFSIVEKISETNNLWNAKIVENVISILADVTTCGVPEKLMQQVGKWLYKTTDLIQLNIGEKSTKYLFRFLNNIFQLNTLILEKCYSSFFHINVKMLLNYGFLLLTKTTSPKIEFLIEMFVWCCLDFEWIYSFVLLDLERVLLCVIPKLRLSEEDVTLLLSNPVLFLHREEDKKYETVSGFSAGKKLVKKLCQTFDGCKSVFLCVIRFLTQDSCRHFYILEGCVVTLVSISNNIKRKFESSIENVIQIAVTLMKSQNRVEIYYGLVLLKEFSSNVFQSLSTLTFEKLQTHRLYFVIQMLFAFIENNDYVQTYYAVLCLKNLITNLPERIVKILLTKVITLLRYPSYDIINLMMQIFSNFPNLRPLCPEVLSQASKCCYELCTFYSSLDGTDEDTKHMKEETVDLVTQIFQALYCLQAYAPTNTSIFALLSEILKNQLPITQRITHSISSVVGTIGELQAQNCNNFELLERQLELYLTNANIEESAGLIPALSTLVSICPSVVNRMFINEFLTNEVFVMYEDDYVLADLTFLAKMCVIHNVIRPSDAVEPFLAVFEKCEECSKEKILTTIFTAFLVGGQELLLFFEENRTTNFFLKNVMEFETGGNFYITKIHFLALSVGLAFTNYFEPDKVVKILLKEMALLQKLRGANNQLFLAMEDGLIDESSSEGKGEEIAEERCKEILNINEMDVFIKNLRNVANGGLLKGITQEEEHIVVISFQMREIIISTFPFLEKYKYTTLKLSQNQTFFALGDETTVTILSIDEKMKHCIENVMSFNWATLNNSETLVYQQGKFLYLFDVVTQKSFVLQDLPSSKKVSIDSYLDSFIVISPLESLNTYDVNVYDSSLRLFNYTLNDVNTFTTQHQLTLFLHFDYTVTIISPKDPHKLSATLPFLKVQMPDVQSFSFGEKLSSYIFSNGKCLLSFKPITTVIDSPYKELLLMDTMNKMLFETVELPLNKAFSTHIFVSQTGVFVLQSDSTTFELSKIGGDEKITQKNIQMVYGTVFPLYFTGQKLVVAVPNDSRRMLLTLINGGFSELIGDITRLNPQFAVDSADSRVLITLEHALETDDLNEVDKTVKILLEKEDLQLLVEALKIFEENMVLETSYESIQACLKIVTKVAKRELMQNKDILSRVILKIGELEKERSTIERNKLRNSKSETVKCLNEVEQTLKLVKVEELIHPEKFDDLILHGNISSAEKRDKDIMMKGQGLILSKAVKGDFDNAIRISLRLGVVEFSLMLLRIILNTTNSHLREGCIHIYKELEYPKFEFDEEFIKTYDAQDHTNNKEEKYDEFLPSKIEEIHEFEGDVSKSVSERFHIAEVIQNVKKEHVVIRVNDTLSADKCEKTMILIESGELRQQISVNDAMKYFISHNEYQKAIRWIEEYKLQFSGTQEIWGLWRIVQYYAVNPTRRLLEEYLMSHSMVPDEAYLKYTKCQITHPMKSADEKKQSEALEEYKKIQFLPLIDSAIENFKIQKYPIMWMNQIKALHANIEDAILMNTLKFLDAPIPLDLNIQSIVFGMLTSKPLLAKILKAFFNREEKVKKVEECNGVLTSSNGDITLPQFYSGSFQVVYDPYLTKPLGFVPRKCVPQTRNVLDAKYYLLEKECVRALLTTPELTIEEMCNVVITSQNDVRTTCVFYLNDPYLRLVIVLHEDLSNKYGLIFNKYPSLKAIQKGKELDYAKLLNGSAEIKLEFMKCYEEVFGNAYPSPVEFDRIGFLRNYFKLPQSTLQLQVLARNQAFIETIVYSDKHGFDWSVVKDIIVQYSGDSAIAKHVASILGALSKNSGDRGLLTMLLEYTPLEALAVFIESSNKTIESVTNRILEMVNMDISCHMLCIALSLFDSKNAIRHFFDVCWNISQTYFEKAEESAKQMKMSEGLIGDEEWRKKMIETVLDIEVEYFQIHSPMRLQKLIESLEGQDLGQRVELKIKKFCSIIRIIEVTQVNLKLTEDSSEFIEKMSHAKCFKEAYDHIIVFDPIKIFGVIEKEADQMVEKKVSWEGINEFLEAKKSPALDVTKYFQSKIDKISALKNEKSFKEINKEVVGLLLFKEKWFEKLERENPNGIVLQLHAENKQMLMTYQQAMRESVPVEALINPTEESVYYVLSTSNYTLAQQMDETVHTEEIPIFTQVLHFVSSQESYQKELESGLKHIDELSINSKHITTAVELLKIRFEMIYKYFDDKSLVLVVLSSSADYNSKVFDFLQTIISSKVLSKLATNTLKWAKVFQDARRFVDAEHIDQKELGKFLASNFVEVTDNVRSCNVMGWSTPNMLNYLNILKDQSDIVLPLLQLTENIPKTNTLCEALILCHTAAKNTNSALLMEKVLGKIKTSLVVFLIPHNHAYLVRVITRTKAYEDVQIKEVNNPPTTLVRYFVKKALTDSEVDYSVLLQTNDQKDAFETGLYYQSDLAAVKDELGTSSPLYEKIFTDIYMFLNDSMEGGSMYFEKGNKILNEAINKMTTKRGSVEIVVSDLNEALECYLKAVVFFCNGQEYYRANKCARQINLIALQMFYNNVQLLGLSNDKAKIQLQYFWFAEDAQLYADAYDLAEAKNFIPALFEQCVVKGNLKYLEEWRSYYEMDKRLWNDVMEYVEKPQKVIKKKEIEERKKAFITAATMYWPTLFCENGVAIKQMIIVPEMKELIRNAGVARIIEIDPIIALDD</sequence>
<dbReference type="RefSeq" id="XP_004257828.1">
    <property type="nucleotide sequence ID" value="XM_004257780.1"/>
</dbReference>
<dbReference type="SUPFAM" id="SSF48371">
    <property type="entry name" value="ARM repeat"/>
    <property type="match status" value="1"/>
</dbReference>
<protein>
    <recommendedName>
        <fullName evidence="1">Spatacsin C-terminal domain-containing protein</fullName>
    </recommendedName>
</protein>
<dbReference type="Proteomes" id="UP000014680">
    <property type="component" value="Unassembled WGS sequence"/>
</dbReference>
<organism evidence="2 3">
    <name type="scientific">Entamoeba invadens IP1</name>
    <dbReference type="NCBI Taxonomy" id="370355"/>
    <lineage>
        <taxon>Eukaryota</taxon>
        <taxon>Amoebozoa</taxon>
        <taxon>Evosea</taxon>
        <taxon>Archamoebae</taxon>
        <taxon>Mastigamoebida</taxon>
        <taxon>Entamoebidae</taxon>
        <taxon>Entamoeba</taxon>
    </lineage>
</organism>
<dbReference type="InterPro" id="IPR028107">
    <property type="entry name" value="Spatacsin_C_dom"/>
</dbReference>
<dbReference type="Pfam" id="PF14649">
    <property type="entry name" value="Spatacsin_C"/>
    <property type="match status" value="1"/>
</dbReference>
<dbReference type="PANTHER" id="PTHR13650:SF0">
    <property type="entry name" value="SPATACSIN"/>
    <property type="match status" value="1"/>
</dbReference>
<proteinExistence type="predicted"/>
<dbReference type="GeneID" id="14890082"/>